<evidence type="ECO:0000256" key="1">
    <source>
        <dbReference type="ARBA" id="ARBA00000085"/>
    </source>
</evidence>
<dbReference type="Proteomes" id="UP000198662">
    <property type="component" value="Unassembled WGS sequence"/>
</dbReference>
<dbReference type="RefSeq" id="WP_091047196.1">
    <property type="nucleotide sequence ID" value="NZ_FNGF01000002.1"/>
</dbReference>
<dbReference type="Gene3D" id="3.30.565.10">
    <property type="entry name" value="Histidine kinase-like ATPase, C-terminal domain"/>
    <property type="match status" value="1"/>
</dbReference>
<evidence type="ECO:0000256" key="7">
    <source>
        <dbReference type="ARBA" id="ARBA00022840"/>
    </source>
</evidence>
<dbReference type="Gene3D" id="1.20.5.1930">
    <property type="match status" value="1"/>
</dbReference>
<evidence type="ECO:0000256" key="9">
    <source>
        <dbReference type="SAM" id="Phobius"/>
    </source>
</evidence>
<dbReference type="InterPro" id="IPR025828">
    <property type="entry name" value="Put_sensor_dom"/>
</dbReference>
<dbReference type="GO" id="GO:0000155">
    <property type="term" value="F:phosphorelay sensor kinase activity"/>
    <property type="evidence" value="ECO:0007669"/>
    <property type="project" value="InterPro"/>
</dbReference>
<feature type="domain" description="Putative sensor" evidence="11">
    <location>
        <begin position="37"/>
        <end position="208"/>
    </location>
</feature>
<sequence length="427" mass="46111">METTSGPPGAARDGTADRRTLAGDPLRFLASPLPWRALGFLLTGWLVALMWTVATLALLLVPALGLVLLLGGVPLAAVERRRLRWVDPAPAPSPHAPPVRPGPWGWAGTRFRERATWRELGYALCFALALAWADALVGLLVPCVLYLLGFPLLTVALPEFQPDRLFGLIPAAHPEAFLATALGLALLPFALYLVTAYALWRVRLTRFVLLGGEAGADRRVRELSLSRERIMDAMDAQRLRIERDLHDGAQQRLTGLILSLGVARLELAEAPEPARIAVDEAYRQARTALSELRELVHGIHPQVLTNRGLAPAVAELADRCPVPVDVAIHLPDRPPEPVEAAAWFITAEALTNAAKHSGATRAWIRCHRQGPSLLLEIGDDGTGGADPARGTGLLGLADRVSVLHGRIEFDSPAGGPTLLRAELPCDW</sequence>
<feature type="transmembrane region" description="Helical" evidence="9">
    <location>
        <begin position="120"/>
        <end position="148"/>
    </location>
</feature>
<comment type="catalytic activity">
    <reaction evidence="1">
        <text>ATP + protein L-histidine = ADP + protein N-phospho-L-histidine.</text>
        <dbReference type="EC" id="2.7.13.3"/>
    </reaction>
</comment>
<evidence type="ECO:0000259" key="11">
    <source>
        <dbReference type="Pfam" id="PF13796"/>
    </source>
</evidence>
<keyword evidence="7" id="KW-0067">ATP-binding</keyword>
<protein>
    <recommendedName>
        <fullName evidence="2">histidine kinase</fullName>
        <ecNumber evidence="2">2.7.13.3</ecNumber>
    </recommendedName>
</protein>
<dbReference type="Pfam" id="PF13796">
    <property type="entry name" value="Sensor"/>
    <property type="match status" value="1"/>
</dbReference>
<keyword evidence="13" id="KW-1185">Reference proteome</keyword>
<keyword evidence="3" id="KW-0597">Phosphoprotein</keyword>
<dbReference type="SUPFAM" id="SSF55874">
    <property type="entry name" value="ATPase domain of HSP90 chaperone/DNA topoisomerase II/histidine kinase"/>
    <property type="match status" value="1"/>
</dbReference>
<keyword evidence="6 12" id="KW-0418">Kinase</keyword>
<dbReference type="InterPro" id="IPR050482">
    <property type="entry name" value="Sensor_HK_TwoCompSys"/>
</dbReference>
<dbReference type="GO" id="GO:0016020">
    <property type="term" value="C:membrane"/>
    <property type="evidence" value="ECO:0007669"/>
    <property type="project" value="InterPro"/>
</dbReference>
<accession>A0A1G9FX65</accession>
<organism evidence="12 13">
    <name type="scientific">Glycomyces sambucus</name>
    <dbReference type="NCBI Taxonomy" id="380244"/>
    <lineage>
        <taxon>Bacteria</taxon>
        <taxon>Bacillati</taxon>
        <taxon>Actinomycetota</taxon>
        <taxon>Actinomycetes</taxon>
        <taxon>Glycomycetales</taxon>
        <taxon>Glycomycetaceae</taxon>
        <taxon>Glycomyces</taxon>
    </lineage>
</organism>
<keyword evidence="9" id="KW-0472">Membrane</keyword>
<dbReference type="GO" id="GO:0005524">
    <property type="term" value="F:ATP binding"/>
    <property type="evidence" value="ECO:0007669"/>
    <property type="project" value="UniProtKB-KW"/>
</dbReference>
<dbReference type="CDD" id="cd16917">
    <property type="entry name" value="HATPase_UhpB-NarQ-NarX-like"/>
    <property type="match status" value="1"/>
</dbReference>
<dbReference type="InterPro" id="IPR036890">
    <property type="entry name" value="HATPase_C_sf"/>
</dbReference>
<evidence type="ECO:0000259" key="10">
    <source>
        <dbReference type="Pfam" id="PF07730"/>
    </source>
</evidence>
<proteinExistence type="predicted"/>
<keyword evidence="4" id="KW-0808">Transferase</keyword>
<evidence type="ECO:0000256" key="8">
    <source>
        <dbReference type="ARBA" id="ARBA00023012"/>
    </source>
</evidence>
<dbReference type="GO" id="GO:0046983">
    <property type="term" value="F:protein dimerization activity"/>
    <property type="evidence" value="ECO:0007669"/>
    <property type="project" value="InterPro"/>
</dbReference>
<dbReference type="EMBL" id="FNGF01000002">
    <property type="protein sequence ID" value="SDK92743.1"/>
    <property type="molecule type" value="Genomic_DNA"/>
</dbReference>
<dbReference type="EC" id="2.7.13.3" evidence="2"/>
<keyword evidence="9" id="KW-1133">Transmembrane helix</keyword>
<feature type="transmembrane region" description="Helical" evidence="9">
    <location>
        <begin position="57"/>
        <end position="78"/>
    </location>
</feature>
<evidence type="ECO:0000256" key="3">
    <source>
        <dbReference type="ARBA" id="ARBA00022553"/>
    </source>
</evidence>
<gene>
    <name evidence="12" type="ORF">SAMN05216298_2073</name>
</gene>
<dbReference type="InterPro" id="IPR011712">
    <property type="entry name" value="Sig_transdc_His_kin_sub3_dim/P"/>
</dbReference>
<keyword evidence="8" id="KW-0902">Two-component regulatory system</keyword>
<dbReference type="PANTHER" id="PTHR24421:SF10">
    <property type="entry name" value="NITRATE_NITRITE SENSOR PROTEIN NARQ"/>
    <property type="match status" value="1"/>
</dbReference>
<evidence type="ECO:0000313" key="13">
    <source>
        <dbReference type="Proteomes" id="UP000198662"/>
    </source>
</evidence>
<evidence type="ECO:0000256" key="4">
    <source>
        <dbReference type="ARBA" id="ARBA00022679"/>
    </source>
</evidence>
<dbReference type="AlphaFoldDB" id="A0A1G9FX65"/>
<feature type="domain" description="Signal transduction histidine kinase subgroup 3 dimerisation and phosphoacceptor" evidence="10">
    <location>
        <begin position="238"/>
        <end position="304"/>
    </location>
</feature>
<dbReference type="STRING" id="380244.SAMN05216298_2073"/>
<evidence type="ECO:0000256" key="5">
    <source>
        <dbReference type="ARBA" id="ARBA00022741"/>
    </source>
</evidence>
<evidence type="ECO:0000256" key="2">
    <source>
        <dbReference type="ARBA" id="ARBA00012438"/>
    </source>
</evidence>
<keyword evidence="9" id="KW-0812">Transmembrane</keyword>
<name>A0A1G9FX65_9ACTN</name>
<evidence type="ECO:0000256" key="6">
    <source>
        <dbReference type="ARBA" id="ARBA00022777"/>
    </source>
</evidence>
<keyword evidence="5" id="KW-0547">Nucleotide-binding</keyword>
<dbReference type="OrthoDB" id="5241729at2"/>
<feature type="transmembrane region" description="Helical" evidence="9">
    <location>
        <begin position="176"/>
        <end position="200"/>
    </location>
</feature>
<evidence type="ECO:0000313" key="12">
    <source>
        <dbReference type="EMBL" id="SDK92743.1"/>
    </source>
</evidence>
<reference evidence="13" key="1">
    <citation type="submission" date="2016-10" db="EMBL/GenBank/DDBJ databases">
        <authorList>
            <person name="Varghese N."/>
            <person name="Submissions S."/>
        </authorList>
    </citation>
    <scope>NUCLEOTIDE SEQUENCE [LARGE SCALE GENOMIC DNA]</scope>
    <source>
        <strain evidence="13">CGMCC 4.3147</strain>
    </source>
</reference>
<dbReference type="Pfam" id="PF07730">
    <property type="entry name" value="HisKA_3"/>
    <property type="match status" value="1"/>
</dbReference>
<dbReference type="PANTHER" id="PTHR24421">
    <property type="entry name" value="NITRATE/NITRITE SENSOR PROTEIN NARX-RELATED"/>
    <property type="match status" value="1"/>
</dbReference>